<gene>
    <name evidence="7" type="ORF">GCM10008927_17020</name>
</gene>
<evidence type="ECO:0000256" key="3">
    <source>
        <dbReference type="ARBA" id="ARBA00022643"/>
    </source>
</evidence>
<comment type="cofactor">
    <cofactor evidence="1">
        <name>FMN</name>
        <dbReference type="ChEBI" id="CHEBI:58210"/>
    </cofactor>
</comment>
<comment type="similarity">
    <text evidence="5">Belongs to the FMN-dependent alpha-hydroxy acid dehydrogenase family.</text>
</comment>
<dbReference type="InterPro" id="IPR013785">
    <property type="entry name" value="Aldolase_TIM"/>
</dbReference>
<dbReference type="PIRSF" id="PIRSF000138">
    <property type="entry name" value="Al-hdrx_acd_dh"/>
    <property type="match status" value="1"/>
</dbReference>
<dbReference type="Proteomes" id="UP000634455">
    <property type="component" value="Unassembled WGS sequence"/>
</dbReference>
<keyword evidence="4" id="KW-0560">Oxidoreductase</keyword>
<protein>
    <submittedName>
        <fullName evidence="7">Alpha-hydroxy-acid oxidizing enzyme</fullName>
    </submittedName>
</protein>
<dbReference type="PROSITE" id="PS51349">
    <property type="entry name" value="FMN_HYDROXY_ACID_DH_2"/>
    <property type="match status" value="1"/>
</dbReference>
<dbReference type="RefSeq" id="WP_189640289.1">
    <property type="nucleotide sequence ID" value="NZ_BMZF01000004.1"/>
</dbReference>
<dbReference type="PANTHER" id="PTHR10578">
    <property type="entry name" value="S -2-HYDROXY-ACID OXIDASE-RELATED"/>
    <property type="match status" value="1"/>
</dbReference>
<evidence type="ECO:0000256" key="4">
    <source>
        <dbReference type="ARBA" id="ARBA00023002"/>
    </source>
</evidence>
<dbReference type="SUPFAM" id="SSF51395">
    <property type="entry name" value="FMN-linked oxidoreductases"/>
    <property type="match status" value="1"/>
</dbReference>
<name>A0ABQ3D230_9RHOB</name>
<reference evidence="8" key="1">
    <citation type="journal article" date="2019" name="Int. J. Syst. Evol. Microbiol.">
        <title>The Global Catalogue of Microorganisms (GCM) 10K type strain sequencing project: providing services to taxonomists for standard genome sequencing and annotation.</title>
        <authorList>
            <consortium name="The Broad Institute Genomics Platform"/>
            <consortium name="The Broad Institute Genome Sequencing Center for Infectious Disease"/>
            <person name="Wu L."/>
            <person name="Ma J."/>
        </authorList>
    </citation>
    <scope>NUCLEOTIDE SEQUENCE [LARGE SCALE GENOMIC DNA]</scope>
    <source>
        <strain evidence="8">KCTC 32465</strain>
    </source>
</reference>
<dbReference type="CDD" id="cd02809">
    <property type="entry name" value="alpha_hydroxyacid_oxid_FMN"/>
    <property type="match status" value="1"/>
</dbReference>
<sequence length="389" mass="43244">MDLENKYPSLDDIKRRAKSRLPHFAWEYVDSATGKEDQKHRNRAALDRVLFHTKILQGEYTPDISTRFLGHDFATPFGIAPIGMSGMIWPNAEPILADKGREHNIPYSMSTVGTLTPETIAPHLGEHAWFQFYPARDLEIRADMIKRARAAGFTTLVLTVDVPMTSIRERQKRAQLTIPPRITPNMIWQSITHPTWAMGILKHGKPRLRFAEDYLKLGGKVSSTAHAGYVIRGMPDWDYLASLRDMWDGPMIVKGVTTPADATRLAQTGIDAIWVSNHTGRQFDGGLDSISMLPPIRTALGPNFPVIFDSGVESGLDIIRAYALGADYVMLGRAFHYALAAFGATGIDHLINILRADIESNLAQMGVKNLKHSPKALALTEIQPQIASK</sequence>
<proteinExistence type="inferred from homology"/>
<keyword evidence="2" id="KW-0285">Flavoprotein</keyword>
<keyword evidence="8" id="KW-1185">Reference proteome</keyword>
<dbReference type="InterPro" id="IPR000262">
    <property type="entry name" value="FMN-dep_DH"/>
</dbReference>
<dbReference type="PANTHER" id="PTHR10578:SF107">
    <property type="entry name" value="2-HYDROXYACID OXIDASE 1"/>
    <property type="match status" value="1"/>
</dbReference>
<evidence type="ECO:0000313" key="7">
    <source>
        <dbReference type="EMBL" id="GHA52244.1"/>
    </source>
</evidence>
<dbReference type="InterPro" id="IPR012133">
    <property type="entry name" value="Alpha-hydoxy_acid_DH_FMN"/>
</dbReference>
<organism evidence="7 8">
    <name type="scientific">Paramylibacter ulvae</name>
    <dbReference type="NCBI Taxonomy" id="1651968"/>
    <lineage>
        <taxon>Bacteria</taxon>
        <taxon>Pseudomonadati</taxon>
        <taxon>Pseudomonadota</taxon>
        <taxon>Alphaproteobacteria</taxon>
        <taxon>Rhodobacterales</taxon>
        <taxon>Paracoccaceae</taxon>
        <taxon>Paramylibacter</taxon>
    </lineage>
</organism>
<dbReference type="InterPro" id="IPR037396">
    <property type="entry name" value="FMN_HAD"/>
</dbReference>
<evidence type="ECO:0000259" key="6">
    <source>
        <dbReference type="PROSITE" id="PS51349"/>
    </source>
</evidence>
<dbReference type="Pfam" id="PF01070">
    <property type="entry name" value="FMN_dh"/>
    <property type="match status" value="1"/>
</dbReference>
<feature type="domain" description="FMN hydroxy acid dehydrogenase" evidence="6">
    <location>
        <begin position="2"/>
        <end position="383"/>
    </location>
</feature>
<dbReference type="EMBL" id="BMZF01000004">
    <property type="protein sequence ID" value="GHA52244.1"/>
    <property type="molecule type" value="Genomic_DNA"/>
</dbReference>
<evidence type="ECO:0000256" key="2">
    <source>
        <dbReference type="ARBA" id="ARBA00022630"/>
    </source>
</evidence>
<accession>A0ABQ3D230</accession>
<evidence type="ECO:0000256" key="5">
    <source>
        <dbReference type="ARBA" id="ARBA00024042"/>
    </source>
</evidence>
<keyword evidence="3" id="KW-0288">FMN</keyword>
<evidence type="ECO:0000313" key="8">
    <source>
        <dbReference type="Proteomes" id="UP000634455"/>
    </source>
</evidence>
<comment type="caution">
    <text evidence="7">The sequence shown here is derived from an EMBL/GenBank/DDBJ whole genome shotgun (WGS) entry which is preliminary data.</text>
</comment>
<evidence type="ECO:0000256" key="1">
    <source>
        <dbReference type="ARBA" id="ARBA00001917"/>
    </source>
</evidence>
<dbReference type="Gene3D" id="3.20.20.70">
    <property type="entry name" value="Aldolase class I"/>
    <property type="match status" value="1"/>
</dbReference>